<dbReference type="InterPro" id="IPR051012">
    <property type="entry name" value="CellSynth/LPSAsmb/PSIAsmb"/>
</dbReference>
<organism evidence="5 6">
    <name type="scientific">Rapidithrix thailandica</name>
    <dbReference type="NCBI Taxonomy" id="413964"/>
    <lineage>
        <taxon>Bacteria</taxon>
        <taxon>Pseudomonadati</taxon>
        <taxon>Bacteroidota</taxon>
        <taxon>Cytophagia</taxon>
        <taxon>Cytophagales</taxon>
        <taxon>Flammeovirgaceae</taxon>
        <taxon>Rapidithrix</taxon>
    </lineage>
</organism>
<keyword evidence="6" id="KW-1185">Reference proteome</keyword>
<keyword evidence="2 3" id="KW-0802">TPR repeat</keyword>
<dbReference type="RefSeq" id="WP_346819904.1">
    <property type="nucleotide sequence ID" value="NZ_JBDKWZ010000002.1"/>
</dbReference>
<dbReference type="PROSITE" id="PS50005">
    <property type="entry name" value="TPR"/>
    <property type="match status" value="1"/>
</dbReference>
<dbReference type="Pfam" id="PF13432">
    <property type="entry name" value="TPR_16"/>
    <property type="match status" value="1"/>
</dbReference>
<dbReference type="PANTHER" id="PTHR45586">
    <property type="entry name" value="TPR REPEAT-CONTAINING PROTEIN PA4667"/>
    <property type="match status" value="1"/>
</dbReference>
<feature type="region of interest" description="Disordered" evidence="4">
    <location>
        <begin position="163"/>
        <end position="202"/>
    </location>
</feature>
<feature type="repeat" description="TPR" evidence="3">
    <location>
        <begin position="109"/>
        <end position="142"/>
    </location>
</feature>
<sequence>MSTLIDQYFLEADQLISYGEIIEAKNLLEKILSMEPDYGKAHNHLGWVYHRHLSDFALAEKHFQLAIKFAPNYPATYLNYAYLLNELGQFEQLRYLLDNALKMSSVPKSMIYNEYGKLYELNENYEMAINEYRKAIRASTSDEDIGSYKANVSRCNDKKKLHIEENDTVSLPKPKQEGTETPKKAPKEDKKQKSSKRWFGLR</sequence>
<dbReference type="EMBL" id="JBDKWZ010000002">
    <property type="protein sequence ID" value="MEN7547117.1"/>
    <property type="molecule type" value="Genomic_DNA"/>
</dbReference>
<dbReference type="Pfam" id="PF13181">
    <property type="entry name" value="TPR_8"/>
    <property type="match status" value="1"/>
</dbReference>
<evidence type="ECO:0000313" key="6">
    <source>
        <dbReference type="Proteomes" id="UP001403385"/>
    </source>
</evidence>
<dbReference type="SMART" id="SM00028">
    <property type="entry name" value="TPR"/>
    <property type="match status" value="3"/>
</dbReference>
<evidence type="ECO:0000256" key="3">
    <source>
        <dbReference type="PROSITE-ProRule" id="PRU00339"/>
    </source>
</evidence>
<evidence type="ECO:0000313" key="5">
    <source>
        <dbReference type="EMBL" id="MEN7547117.1"/>
    </source>
</evidence>
<dbReference type="Gene3D" id="1.25.40.10">
    <property type="entry name" value="Tetratricopeptide repeat domain"/>
    <property type="match status" value="1"/>
</dbReference>
<evidence type="ECO:0000256" key="4">
    <source>
        <dbReference type="SAM" id="MobiDB-lite"/>
    </source>
</evidence>
<gene>
    <name evidence="5" type="ORF">AAG747_04315</name>
</gene>
<dbReference type="InterPro" id="IPR019734">
    <property type="entry name" value="TPR_rpt"/>
</dbReference>
<dbReference type="AlphaFoldDB" id="A0AAW9S0E3"/>
<accession>A0AAW9S0E3</accession>
<evidence type="ECO:0000256" key="2">
    <source>
        <dbReference type="ARBA" id="ARBA00022803"/>
    </source>
</evidence>
<dbReference type="SUPFAM" id="SSF48452">
    <property type="entry name" value="TPR-like"/>
    <property type="match status" value="1"/>
</dbReference>
<name>A0AAW9S0E3_9BACT</name>
<protein>
    <submittedName>
        <fullName evidence="5">Tetratricopeptide repeat protein</fullName>
    </submittedName>
</protein>
<dbReference type="InterPro" id="IPR011990">
    <property type="entry name" value="TPR-like_helical_dom_sf"/>
</dbReference>
<proteinExistence type="predicted"/>
<dbReference type="Proteomes" id="UP001403385">
    <property type="component" value="Unassembled WGS sequence"/>
</dbReference>
<feature type="compositionally biased region" description="Basic and acidic residues" evidence="4">
    <location>
        <begin position="174"/>
        <end position="192"/>
    </location>
</feature>
<reference evidence="5 6" key="1">
    <citation type="submission" date="2024-04" db="EMBL/GenBank/DDBJ databases">
        <title>Novel genus in family Flammeovirgaceae.</title>
        <authorList>
            <person name="Nguyen T.H."/>
            <person name="Vuong T.Q."/>
            <person name="Le H."/>
            <person name="Kim S.-G."/>
        </authorList>
    </citation>
    <scope>NUCLEOTIDE SEQUENCE [LARGE SCALE GENOMIC DNA]</scope>
    <source>
        <strain evidence="5 6">JCM 23209</strain>
    </source>
</reference>
<keyword evidence="1" id="KW-0677">Repeat</keyword>
<dbReference type="PANTHER" id="PTHR45586:SF1">
    <property type="entry name" value="LIPOPOLYSACCHARIDE ASSEMBLY PROTEIN B"/>
    <property type="match status" value="1"/>
</dbReference>
<evidence type="ECO:0000256" key="1">
    <source>
        <dbReference type="ARBA" id="ARBA00022737"/>
    </source>
</evidence>
<comment type="caution">
    <text evidence="5">The sequence shown here is derived from an EMBL/GenBank/DDBJ whole genome shotgun (WGS) entry which is preliminary data.</text>
</comment>